<proteinExistence type="predicted"/>
<accession>A0A0E9TTW5</accession>
<evidence type="ECO:0000313" key="1">
    <source>
        <dbReference type="EMBL" id="JAH56183.1"/>
    </source>
</evidence>
<dbReference type="AlphaFoldDB" id="A0A0E9TTW5"/>
<organism evidence="1">
    <name type="scientific">Anguilla anguilla</name>
    <name type="common">European freshwater eel</name>
    <name type="synonym">Muraena anguilla</name>
    <dbReference type="NCBI Taxonomy" id="7936"/>
    <lineage>
        <taxon>Eukaryota</taxon>
        <taxon>Metazoa</taxon>
        <taxon>Chordata</taxon>
        <taxon>Craniata</taxon>
        <taxon>Vertebrata</taxon>
        <taxon>Euteleostomi</taxon>
        <taxon>Actinopterygii</taxon>
        <taxon>Neopterygii</taxon>
        <taxon>Teleostei</taxon>
        <taxon>Anguilliformes</taxon>
        <taxon>Anguillidae</taxon>
        <taxon>Anguilla</taxon>
    </lineage>
</organism>
<protein>
    <submittedName>
        <fullName evidence="1">Uncharacterized protein</fullName>
    </submittedName>
</protein>
<dbReference type="EMBL" id="GBXM01052394">
    <property type="protein sequence ID" value="JAH56183.1"/>
    <property type="molecule type" value="Transcribed_RNA"/>
</dbReference>
<reference evidence="1" key="1">
    <citation type="submission" date="2014-11" db="EMBL/GenBank/DDBJ databases">
        <authorList>
            <person name="Amaro Gonzalez C."/>
        </authorList>
    </citation>
    <scope>NUCLEOTIDE SEQUENCE</scope>
</reference>
<reference evidence="1" key="2">
    <citation type="journal article" date="2015" name="Fish Shellfish Immunol.">
        <title>Early steps in the European eel (Anguilla anguilla)-Vibrio vulnificus interaction in the gills: Role of the RtxA13 toxin.</title>
        <authorList>
            <person name="Callol A."/>
            <person name="Pajuelo D."/>
            <person name="Ebbesson L."/>
            <person name="Teles M."/>
            <person name="MacKenzie S."/>
            <person name="Amaro C."/>
        </authorList>
    </citation>
    <scope>NUCLEOTIDE SEQUENCE</scope>
</reference>
<name>A0A0E9TTW5_ANGAN</name>
<sequence>MIWKMVKTVQGHRLCVFFLF</sequence>